<gene>
    <name evidence="5" type="ORF">DFP72DRAFT_135696</name>
</gene>
<reference evidence="5 6" key="1">
    <citation type="submission" date="2020-07" db="EMBL/GenBank/DDBJ databases">
        <title>Comparative genomics of pyrophilous fungi reveals a link between fire events and developmental genes.</title>
        <authorList>
            <consortium name="DOE Joint Genome Institute"/>
            <person name="Steindorff A.S."/>
            <person name="Carver A."/>
            <person name="Calhoun S."/>
            <person name="Stillman K."/>
            <person name="Liu H."/>
            <person name="Lipzen A."/>
            <person name="Pangilinan J."/>
            <person name="Labutti K."/>
            <person name="Bruns T.D."/>
            <person name="Grigoriev I.V."/>
        </authorList>
    </citation>
    <scope>NUCLEOTIDE SEQUENCE [LARGE SCALE GENOMIC DNA]</scope>
    <source>
        <strain evidence="5 6">CBS 144469</strain>
    </source>
</reference>
<proteinExistence type="inferred from homology"/>
<dbReference type="PANTHER" id="PTHR11552">
    <property type="entry name" value="GLUCOSE-METHANOL-CHOLINE GMC OXIDOREDUCTASE"/>
    <property type="match status" value="1"/>
</dbReference>
<comment type="cofactor">
    <cofactor evidence="1">
        <name>FAD</name>
        <dbReference type="ChEBI" id="CHEBI:57692"/>
    </cofactor>
</comment>
<dbReference type="EMBL" id="JACGCI010000015">
    <property type="protein sequence ID" value="KAF6759493.1"/>
    <property type="molecule type" value="Genomic_DNA"/>
</dbReference>
<sequence length="174" mass="18867">MDELGPVARGWEARRCYTLRYLSHKCRSISSITLNTTHPMAQPLINPNMTSDGFVLRHGIRNTLRYMNASAWRAYNITPMFEGLTEQSGDDKVDAFIRANVFGGAHVVSTASMGPASSPPGSDVVGPDFRIKGVEGLRIVDASAVPFMPNGHSMAVVYVLEEKAADIIRSGNAA</sequence>
<evidence type="ECO:0000259" key="4">
    <source>
        <dbReference type="Pfam" id="PF05199"/>
    </source>
</evidence>
<evidence type="ECO:0000256" key="2">
    <source>
        <dbReference type="ARBA" id="ARBA00010790"/>
    </source>
</evidence>
<protein>
    <submittedName>
        <fullName evidence="5">GMC oxidoreductase-domain-containing protein</fullName>
    </submittedName>
</protein>
<dbReference type="InterPro" id="IPR007867">
    <property type="entry name" value="GMC_OxRtase_C"/>
</dbReference>
<dbReference type="Proteomes" id="UP000521943">
    <property type="component" value="Unassembled WGS sequence"/>
</dbReference>
<evidence type="ECO:0000256" key="3">
    <source>
        <dbReference type="ARBA" id="ARBA00011245"/>
    </source>
</evidence>
<dbReference type="PANTHER" id="PTHR11552:SF147">
    <property type="entry name" value="CHOLINE DEHYDROGENASE, MITOCHONDRIAL"/>
    <property type="match status" value="1"/>
</dbReference>
<comment type="caution">
    <text evidence="5">The sequence shown here is derived from an EMBL/GenBank/DDBJ whole genome shotgun (WGS) entry which is preliminary data.</text>
</comment>
<dbReference type="SUPFAM" id="SSF54373">
    <property type="entry name" value="FAD-linked reductases, C-terminal domain"/>
    <property type="match status" value="1"/>
</dbReference>
<organism evidence="5 6">
    <name type="scientific">Ephemerocybe angulata</name>
    <dbReference type="NCBI Taxonomy" id="980116"/>
    <lineage>
        <taxon>Eukaryota</taxon>
        <taxon>Fungi</taxon>
        <taxon>Dikarya</taxon>
        <taxon>Basidiomycota</taxon>
        <taxon>Agaricomycotina</taxon>
        <taxon>Agaricomycetes</taxon>
        <taxon>Agaricomycetidae</taxon>
        <taxon>Agaricales</taxon>
        <taxon>Agaricineae</taxon>
        <taxon>Psathyrellaceae</taxon>
        <taxon>Ephemerocybe</taxon>
    </lineage>
</organism>
<dbReference type="InterPro" id="IPR012132">
    <property type="entry name" value="GMC_OxRdtase"/>
</dbReference>
<keyword evidence="6" id="KW-1185">Reference proteome</keyword>
<dbReference type="AlphaFoldDB" id="A0A8H6I5W3"/>
<name>A0A8H6I5W3_9AGAR</name>
<dbReference type="Pfam" id="PF05199">
    <property type="entry name" value="GMC_oxred_C"/>
    <property type="match status" value="1"/>
</dbReference>
<dbReference type="Gene3D" id="3.50.50.60">
    <property type="entry name" value="FAD/NAD(P)-binding domain"/>
    <property type="match status" value="1"/>
</dbReference>
<dbReference type="GO" id="GO:0016614">
    <property type="term" value="F:oxidoreductase activity, acting on CH-OH group of donors"/>
    <property type="evidence" value="ECO:0007669"/>
    <property type="project" value="InterPro"/>
</dbReference>
<dbReference type="OrthoDB" id="269227at2759"/>
<dbReference type="Gene3D" id="3.30.560.10">
    <property type="entry name" value="Glucose Oxidase, domain 3"/>
    <property type="match status" value="1"/>
</dbReference>
<comment type="similarity">
    <text evidence="2">Belongs to the GMC oxidoreductase family.</text>
</comment>
<dbReference type="InterPro" id="IPR036188">
    <property type="entry name" value="FAD/NAD-bd_sf"/>
</dbReference>
<dbReference type="GO" id="GO:0050660">
    <property type="term" value="F:flavin adenine dinucleotide binding"/>
    <property type="evidence" value="ECO:0007669"/>
    <property type="project" value="InterPro"/>
</dbReference>
<evidence type="ECO:0000256" key="1">
    <source>
        <dbReference type="ARBA" id="ARBA00001974"/>
    </source>
</evidence>
<evidence type="ECO:0000313" key="5">
    <source>
        <dbReference type="EMBL" id="KAF6759493.1"/>
    </source>
</evidence>
<accession>A0A8H6I5W3</accession>
<comment type="subunit">
    <text evidence="3">Monomer.</text>
</comment>
<evidence type="ECO:0000313" key="6">
    <source>
        <dbReference type="Proteomes" id="UP000521943"/>
    </source>
</evidence>
<feature type="domain" description="Glucose-methanol-choline oxidoreductase C-terminal" evidence="4">
    <location>
        <begin position="28"/>
        <end position="160"/>
    </location>
</feature>
<dbReference type="SUPFAM" id="SSF51905">
    <property type="entry name" value="FAD/NAD(P)-binding domain"/>
    <property type="match status" value="1"/>
</dbReference>